<evidence type="ECO:0000313" key="1">
    <source>
        <dbReference type="EMBL" id="CAA9891173.1"/>
    </source>
</evidence>
<sequence length="134" mass="15017">MALPTNIHDVKALSDPDKKHLYIESSDAPEQAATVKLLLRYIEPISAEEGYIEVLNRFIENEALFTAAIVDNFNVPVGLIDRGRLTEIFIKPFARDLHHKKLVGEIMDTEPIIVDIHTGIDDLAKIIIDSGIMK</sequence>
<reference evidence="1 2" key="1">
    <citation type="submission" date="2020-02" db="EMBL/GenBank/DDBJ databases">
        <authorList>
            <person name="Hogendoorn C."/>
        </authorList>
    </citation>
    <scope>NUCLEOTIDE SEQUENCE [LARGE SCALE GENOMIC DNA]</scope>
    <source>
        <strain evidence="1">METHB21</strain>
    </source>
</reference>
<protein>
    <submittedName>
        <fullName evidence="1">Diguanylate cyclase</fullName>
    </submittedName>
</protein>
<dbReference type="EMBL" id="CADCXN010000065">
    <property type="protein sequence ID" value="CAA9891173.1"/>
    <property type="molecule type" value="Genomic_DNA"/>
</dbReference>
<name>A0A8S0Y6E5_9GAMM</name>
<dbReference type="Proteomes" id="UP000494216">
    <property type="component" value="Unassembled WGS sequence"/>
</dbReference>
<dbReference type="AlphaFoldDB" id="A0A8S0Y6E5"/>
<dbReference type="SUPFAM" id="SSF54631">
    <property type="entry name" value="CBS-domain pair"/>
    <property type="match status" value="1"/>
</dbReference>
<keyword evidence="2" id="KW-1185">Reference proteome</keyword>
<dbReference type="InterPro" id="IPR046342">
    <property type="entry name" value="CBS_dom_sf"/>
</dbReference>
<comment type="caution">
    <text evidence="1">The sequence shown here is derived from an EMBL/GenBank/DDBJ whole genome shotgun (WGS) entry which is preliminary data.</text>
</comment>
<evidence type="ECO:0000313" key="2">
    <source>
        <dbReference type="Proteomes" id="UP000494216"/>
    </source>
</evidence>
<organism evidence="1 2">
    <name type="scientific">Candidatus Methylobacter favarea</name>
    <dbReference type="NCBI Taxonomy" id="2707345"/>
    <lineage>
        <taxon>Bacteria</taxon>
        <taxon>Pseudomonadati</taxon>
        <taxon>Pseudomonadota</taxon>
        <taxon>Gammaproteobacteria</taxon>
        <taxon>Methylococcales</taxon>
        <taxon>Methylococcaceae</taxon>
        <taxon>Methylobacter</taxon>
    </lineage>
</organism>
<accession>A0A8S0Y6E5</accession>
<proteinExistence type="predicted"/>
<dbReference type="RefSeq" id="WP_174626056.1">
    <property type="nucleotide sequence ID" value="NZ_CADCXN010000065.1"/>
</dbReference>
<gene>
    <name evidence="1" type="ORF">METHB2_360014</name>
</gene>